<evidence type="ECO:0000256" key="2">
    <source>
        <dbReference type="ARBA" id="ARBA00022801"/>
    </source>
</evidence>
<dbReference type="InterPro" id="IPR029058">
    <property type="entry name" value="AB_hydrolase_fold"/>
</dbReference>
<dbReference type="PANTHER" id="PTHR46640:SF3">
    <property type="entry name" value="LIPASE LIH1-RELATED"/>
    <property type="match status" value="1"/>
</dbReference>
<dbReference type="EC" id="3.1.1.3" evidence="1"/>
<keyword evidence="6" id="KW-1185">Reference proteome</keyword>
<accession>K0KKK4</accession>
<dbReference type="STRING" id="1206466.K0KKK4"/>
<reference evidence="5 6" key="1">
    <citation type="journal article" date="2012" name="Eukaryot. Cell">
        <title>Draft genome sequence of Wickerhamomyces ciferrii NRRL Y-1031 F-60-10.</title>
        <authorList>
            <person name="Schneider J."/>
            <person name="Andrea H."/>
            <person name="Blom J."/>
            <person name="Jaenicke S."/>
            <person name="Ruckert C."/>
            <person name="Schorsch C."/>
            <person name="Szczepanowski R."/>
            <person name="Farwick M."/>
            <person name="Goesmann A."/>
            <person name="Puhler A."/>
            <person name="Schaffer S."/>
            <person name="Tauch A."/>
            <person name="Kohler T."/>
            <person name="Brinkrolf K."/>
        </authorList>
    </citation>
    <scope>NUCLEOTIDE SEQUENCE [LARGE SCALE GENOMIC DNA]</scope>
    <source>
        <strain evidence="6">ATCC 14091 / BCRC 22168 / CBS 111 / JCM 3599 / NBRC 0793 / NRRL Y-1031 F-60-10</strain>
    </source>
</reference>
<dbReference type="Gene3D" id="3.40.50.1820">
    <property type="entry name" value="alpha/beta hydrolase"/>
    <property type="match status" value="1"/>
</dbReference>
<dbReference type="Proteomes" id="UP000009328">
    <property type="component" value="Unassembled WGS sequence"/>
</dbReference>
<evidence type="ECO:0000259" key="4">
    <source>
        <dbReference type="Pfam" id="PF01764"/>
    </source>
</evidence>
<dbReference type="InterPro" id="IPR002921">
    <property type="entry name" value="Fungal_lipase-type"/>
</dbReference>
<dbReference type="eggNOG" id="KOG4569">
    <property type="taxonomic scope" value="Eukaryota"/>
</dbReference>
<dbReference type="EMBL" id="CAIF01000050">
    <property type="protein sequence ID" value="CCH42687.1"/>
    <property type="molecule type" value="Genomic_DNA"/>
</dbReference>
<proteinExistence type="predicted"/>
<sequence length="454" mass="51778">MAGSTLNLSDEELRKLLEDISQEIRDDDSKDTTAPDDKRPKKHQNPPAILPLVVDCANYSRLAYGIPTLPEKFKDVSLDLLRKPTNDHIEDDKLKELELFNQSLAYYKERLSELSDKVDILKSFKVDDQGGTSYIAVDHDKKYLIVAFKGTKTKDEWLKTNFSIRGIKYKPLNPWGKSNENLKDVDVHEGFYTAIKNLIEDYDIFKTVQKYIDEYKDYKLIITGHSLGGALAALFGIEAQVLGWNPLIITLAAPKIAYVDRPGLDILTSGPSFPEKIEKLFDITVDKVTQTYLDLKGLIKSDYGTFINIEHIGDIVPLVPLAPYERLGGIPYLLRSTGPIEINKFLPQALEIDANEDLTDIKDNENYARRTYKDQKWINDKLSKEKLFYNTTVAIIKENLTIFDSPQTTFIQKLAQLLEFGDIFDKLVEIHCFYTLYDLSLDGNAIEDFVEGKQ</sequence>
<organism evidence="5 6">
    <name type="scientific">Wickerhamomyces ciferrii (strain ATCC 14091 / BCRC 22168 / CBS 111 / JCM 3599 / NBRC 0793 / NRRL Y-1031 F-60-10)</name>
    <name type="common">Yeast</name>
    <name type="synonym">Pichia ciferrii</name>
    <dbReference type="NCBI Taxonomy" id="1206466"/>
    <lineage>
        <taxon>Eukaryota</taxon>
        <taxon>Fungi</taxon>
        <taxon>Dikarya</taxon>
        <taxon>Ascomycota</taxon>
        <taxon>Saccharomycotina</taxon>
        <taxon>Saccharomycetes</taxon>
        <taxon>Phaffomycetales</taxon>
        <taxon>Wickerhamomycetaceae</taxon>
        <taxon>Wickerhamomyces</taxon>
    </lineage>
</organism>
<gene>
    <name evidence="5" type="ORF">BN7_2231</name>
</gene>
<dbReference type="GO" id="GO:0006629">
    <property type="term" value="P:lipid metabolic process"/>
    <property type="evidence" value="ECO:0007669"/>
    <property type="project" value="InterPro"/>
</dbReference>
<feature type="domain" description="Fungal lipase-type" evidence="4">
    <location>
        <begin position="145"/>
        <end position="256"/>
    </location>
</feature>
<dbReference type="PANTHER" id="PTHR46640">
    <property type="entry name" value="TRIACYLGLYCEROL LIPASE, PUTATIVE (AFU_ORTHOLOGUE AFUA_6G06510)-RELATED"/>
    <property type="match status" value="1"/>
</dbReference>
<dbReference type="HOGENOM" id="CLU_602983_0_0_1"/>
<dbReference type="InterPro" id="IPR051299">
    <property type="entry name" value="AB_hydrolase_lip/est"/>
</dbReference>
<dbReference type="InParanoid" id="K0KKK4"/>
<evidence type="ECO:0000313" key="5">
    <source>
        <dbReference type="EMBL" id="CCH42687.1"/>
    </source>
</evidence>
<protein>
    <recommendedName>
        <fullName evidence="1">triacylglycerol lipase</fullName>
        <ecNumber evidence="1">3.1.1.3</ecNumber>
    </recommendedName>
</protein>
<dbReference type="GO" id="GO:0004806">
    <property type="term" value="F:triacylglycerol lipase activity"/>
    <property type="evidence" value="ECO:0007669"/>
    <property type="project" value="UniProtKB-EC"/>
</dbReference>
<dbReference type="CDD" id="cd00519">
    <property type="entry name" value="Lipase_3"/>
    <property type="match status" value="1"/>
</dbReference>
<feature type="region of interest" description="Disordered" evidence="3">
    <location>
        <begin position="19"/>
        <end position="47"/>
    </location>
</feature>
<feature type="compositionally biased region" description="Basic and acidic residues" evidence="3">
    <location>
        <begin position="19"/>
        <end position="39"/>
    </location>
</feature>
<evidence type="ECO:0000256" key="1">
    <source>
        <dbReference type="ARBA" id="ARBA00013279"/>
    </source>
</evidence>
<comment type="caution">
    <text evidence="5">The sequence shown here is derived from an EMBL/GenBank/DDBJ whole genome shotgun (WGS) entry which is preliminary data.</text>
</comment>
<dbReference type="Pfam" id="PF01764">
    <property type="entry name" value="Lipase_3"/>
    <property type="match status" value="1"/>
</dbReference>
<evidence type="ECO:0000256" key="3">
    <source>
        <dbReference type="SAM" id="MobiDB-lite"/>
    </source>
</evidence>
<evidence type="ECO:0000313" key="6">
    <source>
        <dbReference type="Proteomes" id="UP000009328"/>
    </source>
</evidence>
<keyword evidence="2 5" id="KW-0378">Hydrolase</keyword>
<dbReference type="AlphaFoldDB" id="K0KKK4"/>
<name>K0KKK4_WICCF</name>
<dbReference type="SUPFAM" id="SSF53474">
    <property type="entry name" value="alpha/beta-Hydrolases"/>
    <property type="match status" value="1"/>
</dbReference>